<proteinExistence type="predicted"/>
<feature type="compositionally biased region" description="Polar residues" evidence="2">
    <location>
        <begin position="1"/>
        <end position="19"/>
    </location>
</feature>
<reference evidence="3" key="2">
    <citation type="submission" date="2023-06" db="EMBL/GenBank/DDBJ databases">
        <authorList>
            <consortium name="Lawrence Berkeley National Laboratory"/>
            <person name="Haridas S."/>
            <person name="Hensen N."/>
            <person name="Bonometti L."/>
            <person name="Westerberg I."/>
            <person name="Brannstrom I.O."/>
            <person name="Guillou S."/>
            <person name="Cros-Aarteil S."/>
            <person name="Calhoun S."/>
            <person name="Kuo A."/>
            <person name="Mondo S."/>
            <person name="Pangilinan J."/>
            <person name="Riley R."/>
            <person name="Labutti K."/>
            <person name="Andreopoulos B."/>
            <person name="Lipzen A."/>
            <person name="Chen C."/>
            <person name="Yanf M."/>
            <person name="Daum C."/>
            <person name="Ng V."/>
            <person name="Clum A."/>
            <person name="Steindorff A."/>
            <person name="Ohm R."/>
            <person name="Martin F."/>
            <person name="Silar P."/>
            <person name="Natvig D."/>
            <person name="Lalanne C."/>
            <person name="Gautier V."/>
            <person name="Ament-Velasquez S.L."/>
            <person name="Kruys A."/>
            <person name="Hutchinson M.I."/>
            <person name="Powell A.J."/>
            <person name="Barry K."/>
            <person name="Miller A.N."/>
            <person name="Grigoriev I.V."/>
            <person name="Debuchy R."/>
            <person name="Gladieux P."/>
            <person name="Thoren M.H."/>
            <person name="Johannesson H."/>
        </authorList>
    </citation>
    <scope>NUCLEOTIDE SEQUENCE</scope>
    <source>
        <strain evidence="3">CBS 118394</strain>
    </source>
</reference>
<evidence type="ECO:0000313" key="3">
    <source>
        <dbReference type="EMBL" id="KAK3316315.1"/>
    </source>
</evidence>
<evidence type="ECO:0000256" key="2">
    <source>
        <dbReference type="SAM" id="MobiDB-lite"/>
    </source>
</evidence>
<name>A0AAE0I0M3_9PEZI</name>
<evidence type="ECO:0000256" key="1">
    <source>
        <dbReference type="SAM" id="Coils"/>
    </source>
</evidence>
<protein>
    <submittedName>
        <fullName evidence="3">Uncharacterized protein</fullName>
    </submittedName>
</protein>
<feature type="region of interest" description="Disordered" evidence="2">
    <location>
        <begin position="1"/>
        <end position="86"/>
    </location>
</feature>
<comment type="caution">
    <text evidence="3">The sequence shown here is derived from an EMBL/GenBank/DDBJ whole genome shotgun (WGS) entry which is preliminary data.</text>
</comment>
<feature type="coiled-coil region" evidence="1">
    <location>
        <begin position="133"/>
        <end position="227"/>
    </location>
</feature>
<keyword evidence="4" id="KW-1185">Reference proteome</keyword>
<dbReference type="Proteomes" id="UP001283341">
    <property type="component" value="Unassembled WGS sequence"/>
</dbReference>
<gene>
    <name evidence="3" type="ORF">B0H66DRAFT_641179</name>
</gene>
<evidence type="ECO:0000313" key="4">
    <source>
        <dbReference type="Proteomes" id="UP001283341"/>
    </source>
</evidence>
<feature type="compositionally biased region" description="Polar residues" evidence="2">
    <location>
        <begin position="32"/>
        <end position="41"/>
    </location>
</feature>
<accession>A0AAE0I0M3</accession>
<sequence>MNNATYSQNISRSDSTSHGGNHAGPSDRGRATQRTGHNSQRGIKRPLKRPASPDFEDGNPSKRVRGNLANDHQEEEATVKAANGTVTDDDTEAGVERILLNIKRYIARIQRSWRKKTSEFGNSRRISRDARLKRILQKEKQDLQNHIHVIENKNEDLEAEKEELEEENQSLALHLLNQIDKAVLTRRDLVDDVQRLEAEMAASRLVALEKNARLQELEEEVALQHKRTTITSGSSRETVCTLRLAMTAYCVPSISSALCCFQGV</sequence>
<dbReference type="AlphaFoldDB" id="A0AAE0I0M3"/>
<dbReference type="EMBL" id="JAUEDM010000005">
    <property type="protein sequence ID" value="KAK3316315.1"/>
    <property type="molecule type" value="Genomic_DNA"/>
</dbReference>
<organism evidence="3 4">
    <name type="scientific">Apodospora peruviana</name>
    <dbReference type="NCBI Taxonomy" id="516989"/>
    <lineage>
        <taxon>Eukaryota</taxon>
        <taxon>Fungi</taxon>
        <taxon>Dikarya</taxon>
        <taxon>Ascomycota</taxon>
        <taxon>Pezizomycotina</taxon>
        <taxon>Sordariomycetes</taxon>
        <taxon>Sordariomycetidae</taxon>
        <taxon>Sordariales</taxon>
        <taxon>Lasiosphaeriaceae</taxon>
        <taxon>Apodospora</taxon>
    </lineage>
</organism>
<keyword evidence="1" id="KW-0175">Coiled coil</keyword>
<reference evidence="3" key="1">
    <citation type="journal article" date="2023" name="Mol. Phylogenet. Evol.">
        <title>Genome-scale phylogeny and comparative genomics of the fungal order Sordariales.</title>
        <authorList>
            <person name="Hensen N."/>
            <person name="Bonometti L."/>
            <person name="Westerberg I."/>
            <person name="Brannstrom I.O."/>
            <person name="Guillou S."/>
            <person name="Cros-Aarteil S."/>
            <person name="Calhoun S."/>
            <person name="Haridas S."/>
            <person name="Kuo A."/>
            <person name="Mondo S."/>
            <person name="Pangilinan J."/>
            <person name="Riley R."/>
            <person name="LaButti K."/>
            <person name="Andreopoulos B."/>
            <person name="Lipzen A."/>
            <person name="Chen C."/>
            <person name="Yan M."/>
            <person name="Daum C."/>
            <person name="Ng V."/>
            <person name="Clum A."/>
            <person name="Steindorff A."/>
            <person name="Ohm R.A."/>
            <person name="Martin F."/>
            <person name="Silar P."/>
            <person name="Natvig D.O."/>
            <person name="Lalanne C."/>
            <person name="Gautier V."/>
            <person name="Ament-Velasquez S.L."/>
            <person name="Kruys A."/>
            <person name="Hutchinson M.I."/>
            <person name="Powell A.J."/>
            <person name="Barry K."/>
            <person name="Miller A.N."/>
            <person name="Grigoriev I.V."/>
            <person name="Debuchy R."/>
            <person name="Gladieux P."/>
            <person name="Hiltunen Thoren M."/>
            <person name="Johannesson H."/>
        </authorList>
    </citation>
    <scope>NUCLEOTIDE SEQUENCE</scope>
    <source>
        <strain evidence="3">CBS 118394</strain>
    </source>
</reference>